<dbReference type="InterPro" id="IPR032030">
    <property type="entry name" value="YscD_cytoplasmic_dom"/>
</dbReference>
<dbReference type="InterPro" id="IPR000253">
    <property type="entry name" value="FHA_dom"/>
</dbReference>
<keyword evidence="4" id="KW-1185">Reference proteome</keyword>
<evidence type="ECO:0000313" key="3">
    <source>
        <dbReference type="EMBL" id="SEH38221.1"/>
    </source>
</evidence>
<dbReference type="InterPro" id="IPR008984">
    <property type="entry name" value="SMAD_FHA_dom_sf"/>
</dbReference>
<keyword evidence="1" id="KW-0597">Phosphoprotein</keyword>
<protein>
    <submittedName>
        <fullName evidence="3">Inner membrane component of T3SS domain-containing protein</fullName>
    </submittedName>
</protein>
<dbReference type="CDD" id="cd00060">
    <property type="entry name" value="FHA"/>
    <property type="match status" value="1"/>
</dbReference>
<comment type="caution">
    <text evidence="3">The sequence shown here is derived from an EMBL/GenBank/DDBJ whole genome shotgun (WGS) entry which is preliminary data.</text>
</comment>
<dbReference type="Gene3D" id="2.60.200.20">
    <property type="match status" value="1"/>
</dbReference>
<gene>
    <name evidence="3" type="ORF">SAMN05216447_101227</name>
</gene>
<organism evidence="3 4">
    <name type="scientific">Parafannyhessea umbonata</name>
    <dbReference type="NCBI Taxonomy" id="604330"/>
    <lineage>
        <taxon>Bacteria</taxon>
        <taxon>Bacillati</taxon>
        <taxon>Actinomycetota</taxon>
        <taxon>Coriobacteriia</taxon>
        <taxon>Coriobacteriales</taxon>
        <taxon>Atopobiaceae</taxon>
        <taxon>Parafannyhessea</taxon>
    </lineage>
</organism>
<proteinExistence type="predicted"/>
<sequence>MQVMSEEAMGEVWDATSGRPGTKTCPRCGEVLFDDMDVCYGCLYDFGRDPRAPLLGDTFADLEEPDGLSCETELESTRSLAGARLPSSRWDTLGIWVRGSEMDVILSVGETPLFVGRDESCDLVLHSNAVSRRHLVLAKVSSGLRVDDLGSTNPALFEGRPIRDSIIMKRGDTVSVCGVLLTFLG</sequence>
<accession>A0A1H6HVC2</accession>
<name>A0A1H6HVC2_9ACTN</name>
<dbReference type="SMART" id="SM00240">
    <property type="entry name" value="FHA"/>
    <property type="match status" value="1"/>
</dbReference>
<dbReference type="Proteomes" id="UP000199135">
    <property type="component" value="Unassembled WGS sequence"/>
</dbReference>
<dbReference type="Pfam" id="PF16697">
    <property type="entry name" value="Yop-YscD_cpl"/>
    <property type="match status" value="1"/>
</dbReference>
<reference evidence="3 4" key="1">
    <citation type="submission" date="2016-10" db="EMBL/GenBank/DDBJ databases">
        <authorList>
            <person name="Varghese N."/>
            <person name="Submissions S."/>
        </authorList>
    </citation>
    <scope>NUCLEOTIDE SEQUENCE [LARGE SCALE GENOMIC DNA]</scope>
    <source>
        <strain evidence="3 4">WCP15</strain>
    </source>
</reference>
<evidence type="ECO:0000256" key="1">
    <source>
        <dbReference type="ARBA" id="ARBA00022553"/>
    </source>
</evidence>
<dbReference type="SUPFAM" id="SSF49879">
    <property type="entry name" value="SMAD/FHA domain"/>
    <property type="match status" value="1"/>
</dbReference>
<dbReference type="PROSITE" id="PS50006">
    <property type="entry name" value="FHA_DOMAIN"/>
    <property type="match status" value="1"/>
</dbReference>
<evidence type="ECO:0000313" key="4">
    <source>
        <dbReference type="Proteomes" id="UP000199135"/>
    </source>
</evidence>
<dbReference type="EMBL" id="FNWT01000001">
    <property type="protein sequence ID" value="SEH38221.1"/>
    <property type="molecule type" value="Genomic_DNA"/>
</dbReference>
<feature type="domain" description="FHA" evidence="2">
    <location>
        <begin position="113"/>
        <end position="162"/>
    </location>
</feature>
<evidence type="ECO:0000259" key="2">
    <source>
        <dbReference type="PROSITE" id="PS50006"/>
    </source>
</evidence>